<evidence type="ECO:0000313" key="1">
    <source>
        <dbReference type="EMBL" id="KAJ5390523.1"/>
    </source>
</evidence>
<dbReference type="Proteomes" id="UP001147782">
    <property type="component" value="Unassembled WGS sequence"/>
</dbReference>
<dbReference type="RefSeq" id="XP_056561251.1">
    <property type="nucleotide sequence ID" value="XM_056694522.1"/>
</dbReference>
<dbReference type="GeneID" id="81433699"/>
<dbReference type="AlphaFoldDB" id="A0A9W9VWE4"/>
<dbReference type="EMBL" id="JAPZBS010000001">
    <property type="protein sequence ID" value="KAJ5390523.1"/>
    <property type="molecule type" value="Genomic_DNA"/>
</dbReference>
<gene>
    <name evidence="1" type="ORF">N7496_001591</name>
</gene>
<proteinExistence type="predicted"/>
<name>A0A9W9VWE4_9EURO</name>
<reference evidence="1" key="2">
    <citation type="journal article" date="2023" name="IMA Fungus">
        <title>Comparative genomic study of the Penicillium genus elucidates a diverse pangenome and 15 lateral gene transfer events.</title>
        <authorList>
            <person name="Petersen C."/>
            <person name="Sorensen T."/>
            <person name="Nielsen M.R."/>
            <person name="Sondergaard T.E."/>
            <person name="Sorensen J.L."/>
            <person name="Fitzpatrick D.A."/>
            <person name="Frisvad J.C."/>
            <person name="Nielsen K.L."/>
        </authorList>
    </citation>
    <scope>NUCLEOTIDE SEQUENCE</scope>
    <source>
        <strain evidence="1">IBT 29864</strain>
    </source>
</reference>
<sequence length="281" mass="31949">MACIITLNLRESATDLEKVSHPSHNVWYKSLARLRDVGLDIPGTPTRDHSQMIAEYSYCCVDQENPHRVIYLYPQCADEKLQRIQAECMSEASTLNRRLSPLLEFPISTESIFRLPDSIGLIYPGADSGPKCLEFITFYSPKRPMMLYPFLEPHWPGASCAGLAHVPVRSFSAKTIESPKGKTILFCCIEWKSLQDRATLYADPSLRKEMKRANAEYRAAVIQALGKTEEDLTWEEDLQVFFESTGATDIQRQFLTGVWVNEAYLGLGKDGNKKWRLCMIL</sequence>
<comment type="caution">
    <text evidence="1">The sequence shown here is derived from an EMBL/GenBank/DDBJ whole genome shotgun (WGS) entry which is preliminary data.</text>
</comment>
<keyword evidence="2" id="KW-1185">Reference proteome</keyword>
<protein>
    <submittedName>
        <fullName evidence="1">Uncharacterized protein</fullName>
    </submittedName>
</protein>
<evidence type="ECO:0000313" key="2">
    <source>
        <dbReference type="Proteomes" id="UP001147782"/>
    </source>
</evidence>
<organism evidence="1 2">
    <name type="scientific">Penicillium cataractarum</name>
    <dbReference type="NCBI Taxonomy" id="2100454"/>
    <lineage>
        <taxon>Eukaryota</taxon>
        <taxon>Fungi</taxon>
        <taxon>Dikarya</taxon>
        <taxon>Ascomycota</taxon>
        <taxon>Pezizomycotina</taxon>
        <taxon>Eurotiomycetes</taxon>
        <taxon>Eurotiomycetidae</taxon>
        <taxon>Eurotiales</taxon>
        <taxon>Aspergillaceae</taxon>
        <taxon>Penicillium</taxon>
    </lineage>
</organism>
<accession>A0A9W9VWE4</accession>
<dbReference type="OrthoDB" id="4317346at2759"/>
<reference evidence="1" key="1">
    <citation type="submission" date="2022-11" db="EMBL/GenBank/DDBJ databases">
        <authorList>
            <person name="Petersen C."/>
        </authorList>
    </citation>
    <scope>NUCLEOTIDE SEQUENCE</scope>
    <source>
        <strain evidence="1">IBT 29864</strain>
    </source>
</reference>